<keyword evidence="2 7" id="KW-0479">Metal-binding</keyword>
<accession>A0A511UW10</accession>
<dbReference type="Pfam" id="PF00557">
    <property type="entry name" value="Peptidase_M24"/>
    <property type="match status" value="1"/>
</dbReference>
<evidence type="ECO:0000256" key="3">
    <source>
        <dbReference type="ARBA" id="ARBA00022801"/>
    </source>
</evidence>
<dbReference type="AlphaFoldDB" id="A0A511UW10"/>
<dbReference type="InterPro" id="IPR052433">
    <property type="entry name" value="X-Pro_dipept-like"/>
</dbReference>
<dbReference type="InterPro" id="IPR001131">
    <property type="entry name" value="Peptidase_M24B_aminopep-P_CS"/>
</dbReference>
<dbReference type="GO" id="GO:0008235">
    <property type="term" value="F:metalloexopeptidase activity"/>
    <property type="evidence" value="ECO:0007669"/>
    <property type="project" value="UniProtKB-UniRule"/>
</dbReference>
<keyword evidence="3 7" id="KW-0378">Hydrolase</keyword>
<dbReference type="InterPro" id="IPR048819">
    <property type="entry name" value="PepQ_N"/>
</dbReference>
<comment type="cofactor">
    <cofactor evidence="7">
        <name>Mn(2+)</name>
        <dbReference type="ChEBI" id="CHEBI:29035"/>
    </cofactor>
    <text evidence="7">Binds 2 manganese ions per subunit.</text>
</comment>
<reference evidence="10 11" key="1">
    <citation type="submission" date="2019-07" db="EMBL/GenBank/DDBJ databases">
        <title>Whole genome shotgun sequence of Halomonas variabilis NBRC 102410.</title>
        <authorList>
            <person name="Hosoyama A."/>
            <person name="Uohara A."/>
            <person name="Ohji S."/>
            <person name="Ichikawa N."/>
        </authorList>
    </citation>
    <scope>NUCLEOTIDE SEQUENCE [LARGE SCALE GENOMIC DNA]</scope>
    <source>
        <strain evidence="10 11">NBRC 102410</strain>
    </source>
</reference>
<keyword evidence="1 7" id="KW-0645">Protease</keyword>
<dbReference type="GO" id="GO:0004177">
    <property type="term" value="F:aminopeptidase activity"/>
    <property type="evidence" value="ECO:0007669"/>
    <property type="project" value="TreeGrafter"/>
</dbReference>
<comment type="catalytic activity">
    <reaction evidence="7">
        <text>Xaa-L-Pro dipeptide + H2O = an L-alpha-amino acid + L-proline</text>
        <dbReference type="Rhea" id="RHEA:76407"/>
        <dbReference type="ChEBI" id="CHEBI:15377"/>
        <dbReference type="ChEBI" id="CHEBI:59869"/>
        <dbReference type="ChEBI" id="CHEBI:60039"/>
        <dbReference type="ChEBI" id="CHEBI:195196"/>
        <dbReference type="EC" id="3.4.13.9"/>
    </reaction>
</comment>
<dbReference type="OrthoDB" id="9806388at2"/>
<feature type="binding site" evidence="7">
    <location>
        <position position="341"/>
    </location>
    <ligand>
        <name>Mn(2+)</name>
        <dbReference type="ChEBI" id="CHEBI:29035"/>
        <label>1</label>
    </ligand>
</feature>
<sequence length="437" mass="48263">MSTTLFNLQLDHVAQLQRAYATILADQGVDSLAIYSGHAREHFADDQAPPFQTYGHFMHWVGLADVQHSWLVIQPEKRPQLYLYAPTDFWHLPTQLPDEPWVAEFDVHLCSDKLGSDKITPPLSANAAIIGDIEPLTTSNQPTSKAAFQPERLLRALDELRLFKTPYEIACIREANRLAIAGHQAAQAAFIGAASELDIQLAYLTASRQRESHVPYQNIIGLNEHAGVLHYQHYALNAPKHRYSLLVDAGRRFRGYCADITRTYAGPDAPAVFGELVNAMHELKDELLKGVAPGVNFVTLHEQMHYQLGEILVAHALYKGTAEQAVEDGVTTAFCPHGLGHSLGLQVHDVAGLRHSDGTPAPAPEQHPALRLTRTLRPGMVVTVEPGLYFINMLLAPLRDTSVAINWPLVDQLMPCGGIRIEDNVAVTESGYKKLTP</sequence>
<evidence type="ECO:0000259" key="9">
    <source>
        <dbReference type="Pfam" id="PF21216"/>
    </source>
</evidence>
<dbReference type="RefSeq" id="WP_146876239.1">
    <property type="nucleotide sequence ID" value="NZ_BJXV01000020.1"/>
</dbReference>
<feature type="binding site" evidence="7">
    <location>
        <position position="385"/>
    </location>
    <ligand>
        <name>Mn(2+)</name>
        <dbReference type="ChEBI" id="CHEBI:29035"/>
        <label>1</label>
    </ligand>
</feature>
<dbReference type="HAMAP" id="MF_01279">
    <property type="entry name" value="X_Pro_dipeptid"/>
    <property type="match status" value="1"/>
</dbReference>
<evidence type="ECO:0000256" key="4">
    <source>
        <dbReference type="ARBA" id="ARBA00022997"/>
    </source>
</evidence>
<evidence type="ECO:0000313" key="11">
    <source>
        <dbReference type="Proteomes" id="UP000321303"/>
    </source>
</evidence>
<feature type="binding site" evidence="7">
    <location>
        <position position="422"/>
    </location>
    <ligand>
        <name>Mn(2+)</name>
        <dbReference type="ChEBI" id="CHEBI:29035"/>
        <label>2</label>
    </ligand>
</feature>
<evidence type="ECO:0000256" key="1">
    <source>
        <dbReference type="ARBA" id="ARBA00022670"/>
    </source>
</evidence>
<feature type="binding site" evidence="7">
    <location>
        <position position="259"/>
    </location>
    <ligand>
        <name>Mn(2+)</name>
        <dbReference type="ChEBI" id="CHEBI:29035"/>
        <label>1</label>
    </ligand>
</feature>
<evidence type="ECO:0000256" key="6">
    <source>
        <dbReference type="ARBA" id="ARBA00023211"/>
    </source>
</evidence>
<dbReference type="SUPFAM" id="SSF55920">
    <property type="entry name" value="Creatinase/aminopeptidase"/>
    <property type="match status" value="1"/>
</dbReference>
<dbReference type="PROSITE" id="PS00491">
    <property type="entry name" value="PROLINE_PEPTIDASE"/>
    <property type="match status" value="1"/>
</dbReference>
<evidence type="ECO:0000256" key="5">
    <source>
        <dbReference type="ARBA" id="ARBA00023049"/>
    </source>
</evidence>
<name>A0A511UW10_9GAMM</name>
<dbReference type="InterPro" id="IPR029149">
    <property type="entry name" value="Creatin/AminoP/Spt16_N"/>
</dbReference>
<proteinExistence type="inferred from homology"/>
<feature type="binding site" evidence="7">
    <location>
        <position position="259"/>
    </location>
    <ligand>
        <name>Mn(2+)</name>
        <dbReference type="ChEBI" id="CHEBI:29035"/>
        <label>2</label>
    </ligand>
</feature>
<dbReference type="EMBL" id="BJXV01000020">
    <property type="protein sequence ID" value="GEN29332.1"/>
    <property type="molecule type" value="Genomic_DNA"/>
</dbReference>
<organism evidence="10 11">
    <name type="scientific">Halovibrio variabilis</name>
    <dbReference type="NCBI Taxonomy" id="31910"/>
    <lineage>
        <taxon>Bacteria</taxon>
        <taxon>Pseudomonadati</taxon>
        <taxon>Pseudomonadota</taxon>
        <taxon>Gammaproteobacteria</taxon>
        <taxon>Oceanospirillales</taxon>
        <taxon>Halomonadaceae</taxon>
        <taxon>Halovibrio</taxon>
    </lineage>
</organism>
<feature type="binding site" evidence="7">
    <location>
        <position position="422"/>
    </location>
    <ligand>
        <name>Mn(2+)</name>
        <dbReference type="ChEBI" id="CHEBI:29035"/>
        <label>1</label>
    </ligand>
</feature>
<dbReference type="PANTHER" id="PTHR43226">
    <property type="entry name" value="XAA-PRO AMINOPEPTIDASE 3"/>
    <property type="match status" value="1"/>
</dbReference>
<comment type="function">
    <text evidence="7">Splits dipeptides with a prolyl residue in the C-terminal position.</text>
</comment>
<keyword evidence="6 7" id="KW-0464">Manganese</keyword>
<keyword evidence="4 7" id="KW-0224">Dipeptidase</keyword>
<dbReference type="GO" id="GO:0005829">
    <property type="term" value="C:cytosol"/>
    <property type="evidence" value="ECO:0007669"/>
    <property type="project" value="TreeGrafter"/>
</dbReference>
<comment type="similarity">
    <text evidence="7">Belongs to the peptidase M24B family. Bacterial-type prolidase subfamily.</text>
</comment>
<dbReference type="GO" id="GO:0046872">
    <property type="term" value="F:metal ion binding"/>
    <property type="evidence" value="ECO:0007669"/>
    <property type="project" value="UniProtKB-KW"/>
</dbReference>
<dbReference type="PANTHER" id="PTHR43226:SF8">
    <property type="entry name" value="XAA-PRO DIPEPTIDASE"/>
    <property type="match status" value="1"/>
</dbReference>
<dbReference type="GO" id="GO:0102009">
    <property type="term" value="F:proline dipeptidase activity"/>
    <property type="evidence" value="ECO:0007669"/>
    <property type="project" value="UniProtKB-EC"/>
</dbReference>
<keyword evidence="11" id="KW-1185">Reference proteome</keyword>
<dbReference type="Proteomes" id="UP000321303">
    <property type="component" value="Unassembled WGS sequence"/>
</dbReference>
<keyword evidence="5 7" id="KW-0482">Metalloprotease</keyword>
<evidence type="ECO:0000259" key="8">
    <source>
        <dbReference type="Pfam" id="PF00557"/>
    </source>
</evidence>
<dbReference type="EC" id="3.4.13.9" evidence="7"/>
<feature type="domain" description="Xaa-Pro dipeptidase N-terminal" evidence="9">
    <location>
        <begin position="11"/>
        <end position="157"/>
    </location>
</feature>
<dbReference type="Gene3D" id="3.90.230.10">
    <property type="entry name" value="Creatinase/methionine aminopeptidase superfamily"/>
    <property type="match status" value="1"/>
</dbReference>
<protein>
    <recommendedName>
        <fullName evidence="7">Xaa-Pro dipeptidase</fullName>
        <shortName evidence="7">X-Pro dipeptidase</shortName>
        <ecNumber evidence="7">3.4.13.9</ecNumber>
    </recommendedName>
    <alternativeName>
        <fullName evidence="7">Imidodipeptidase</fullName>
    </alternativeName>
    <alternativeName>
        <fullName evidence="7">Proline dipeptidase</fullName>
        <shortName evidence="7">Prolidase</shortName>
    </alternativeName>
</protein>
<evidence type="ECO:0000256" key="7">
    <source>
        <dbReference type="HAMAP-Rule" id="MF_01279"/>
    </source>
</evidence>
<dbReference type="Gene3D" id="3.40.350.10">
    <property type="entry name" value="Creatinase/prolidase N-terminal domain"/>
    <property type="match status" value="1"/>
</dbReference>
<evidence type="ECO:0000313" key="10">
    <source>
        <dbReference type="EMBL" id="GEN29332.1"/>
    </source>
</evidence>
<dbReference type="GO" id="GO:0016795">
    <property type="term" value="F:phosphoric triester hydrolase activity"/>
    <property type="evidence" value="ECO:0007669"/>
    <property type="project" value="InterPro"/>
</dbReference>
<dbReference type="InterPro" id="IPR000994">
    <property type="entry name" value="Pept_M24"/>
</dbReference>
<comment type="caution">
    <text evidence="10">The sequence shown here is derived from an EMBL/GenBank/DDBJ whole genome shotgun (WGS) entry which is preliminary data.</text>
</comment>
<dbReference type="InterPro" id="IPR022846">
    <property type="entry name" value="X_Pro_dipept"/>
</dbReference>
<evidence type="ECO:0000256" key="2">
    <source>
        <dbReference type="ARBA" id="ARBA00022723"/>
    </source>
</evidence>
<feature type="binding site" evidence="7">
    <location>
        <position position="248"/>
    </location>
    <ligand>
        <name>Mn(2+)</name>
        <dbReference type="ChEBI" id="CHEBI:29035"/>
        <label>2</label>
    </ligand>
</feature>
<dbReference type="NCBIfam" id="NF010133">
    <property type="entry name" value="PRK13607.1"/>
    <property type="match status" value="1"/>
</dbReference>
<dbReference type="GO" id="GO:0006508">
    <property type="term" value="P:proteolysis"/>
    <property type="evidence" value="ECO:0007669"/>
    <property type="project" value="UniProtKB-KW"/>
</dbReference>
<dbReference type="Pfam" id="PF21216">
    <property type="entry name" value="PepQ_N"/>
    <property type="match status" value="1"/>
</dbReference>
<gene>
    <name evidence="7 10" type="primary">pepQ</name>
    <name evidence="10" type="ORF">HVA01_29780</name>
</gene>
<dbReference type="InterPro" id="IPR036005">
    <property type="entry name" value="Creatinase/aminopeptidase-like"/>
</dbReference>
<feature type="domain" description="Peptidase M24" evidence="8">
    <location>
        <begin position="170"/>
        <end position="429"/>
    </location>
</feature>